<feature type="region of interest" description="Disordered" evidence="1">
    <location>
        <begin position="1"/>
        <end position="21"/>
    </location>
</feature>
<gene>
    <name evidence="3" type="ORF">NCTC11923_02181</name>
</gene>
<dbReference type="CDD" id="cd10923">
    <property type="entry name" value="CE4_COG5298"/>
    <property type="match status" value="1"/>
</dbReference>
<name>A0A448KF45_9ACTO</name>
<evidence type="ECO:0000256" key="1">
    <source>
        <dbReference type="SAM" id="MobiDB-lite"/>
    </source>
</evidence>
<dbReference type="Pfam" id="PF10096">
    <property type="entry name" value="DUF2334"/>
    <property type="match status" value="1"/>
</dbReference>
<reference evidence="3 4" key="1">
    <citation type="submission" date="2018-12" db="EMBL/GenBank/DDBJ databases">
        <authorList>
            <consortium name="Pathogen Informatics"/>
        </authorList>
    </citation>
    <scope>NUCLEOTIDE SEQUENCE [LARGE SCALE GENOMIC DNA]</scope>
    <source>
        <strain evidence="3 4">NCTC11923</strain>
    </source>
</reference>
<proteinExistence type="predicted"/>
<evidence type="ECO:0000256" key="2">
    <source>
        <dbReference type="SAM" id="SignalP"/>
    </source>
</evidence>
<feature type="region of interest" description="Disordered" evidence="1">
    <location>
        <begin position="44"/>
        <end position="75"/>
    </location>
</feature>
<feature type="chain" id="PRO_5019311745" evidence="2">
    <location>
        <begin position="50"/>
        <end position="649"/>
    </location>
</feature>
<evidence type="ECO:0000313" key="3">
    <source>
        <dbReference type="EMBL" id="VEG75510.1"/>
    </source>
</evidence>
<dbReference type="Proteomes" id="UP000276899">
    <property type="component" value="Chromosome"/>
</dbReference>
<dbReference type="InterPro" id="IPR018763">
    <property type="entry name" value="DUF2334"/>
</dbReference>
<dbReference type="EMBL" id="LR134363">
    <property type="protein sequence ID" value="VEG75510.1"/>
    <property type="molecule type" value="Genomic_DNA"/>
</dbReference>
<dbReference type="PROSITE" id="PS51318">
    <property type="entry name" value="TAT"/>
    <property type="match status" value="1"/>
</dbReference>
<organism evidence="3 4">
    <name type="scientific">Actinomyces slackii</name>
    <dbReference type="NCBI Taxonomy" id="52774"/>
    <lineage>
        <taxon>Bacteria</taxon>
        <taxon>Bacillati</taxon>
        <taxon>Actinomycetota</taxon>
        <taxon>Actinomycetes</taxon>
        <taxon>Actinomycetales</taxon>
        <taxon>Actinomycetaceae</taxon>
        <taxon>Actinomyces</taxon>
    </lineage>
</organism>
<evidence type="ECO:0000313" key="4">
    <source>
        <dbReference type="Proteomes" id="UP000276899"/>
    </source>
</evidence>
<dbReference type="RefSeq" id="WP_051281046.1">
    <property type="nucleotide sequence ID" value="NZ_CBCRWE010000033.1"/>
</dbReference>
<feature type="compositionally biased region" description="Low complexity" evidence="1">
    <location>
        <begin position="44"/>
        <end position="63"/>
    </location>
</feature>
<keyword evidence="2" id="KW-0732">Signal</keyword>
<feature type="compositionally biased region" description="Low complexity" evidence="1">
    <location>
        <begin position="1"/>
        <end position="10"/>
    </location>
</feature>
<feature type="signal peptide" evidence="2">
    <location>
        <begin position="1"/>
        <end position="49"/>
    </location>
</feature>
<dbReference type="InterPro" id="IPR006311">
    <property type="entry name" value="TAT_signal"/>
</dbReference>
<keyword evidence="4" id="KW-1185">Reference proteome</keyword>
<sequence length="649" mass="69755">MSTAPLSPARPRSERARARARSRTALLALAACLATALGAALPVSPPAQAEPEQEQAGLAGAPDAPLPAPPEPEAAAQEVLPLELDEQAQVDLQAPVAPQPAAQPALRDLGVNPPKVPKSAVSFSNKKAGPATTLVLFDTTGPTPTLGEYYALAMGTLASHSGRVTAMPVKDYQPGLAGRFTNVIYTGSTYDEPLPRGFIDDVLTGDVPVLWSGFNIWQLTRTEADRAAFIQRYGWDAATSYIDSADHVTQITYNGASLKRNELNTSGIIAPHITNPEAVTVLGQAQCSGPDGAAKACEPIAQTQGNSFPWAIASSGLTYIGEVPLTYLGEHDRYIAVADILVDVLQPGAAEFRQAAVRLEDISPDSDPAELQAIVDYLYSEQVPFQLAVVPIYSNPKGVDNGGVAQYRTLHDAPELVAVLKDAQAKGGTIIQHGTTHQFDSLDNPYNEVSTDDFEFIRSWCTQTNDRNAPQVACAQNSWVQIGGALPGTDKDWAEDRVEQGRDIFKEVGLGKPRIFETPHYSATREAYAGIGEEYKVRYERELLYAGTLTRTTAGPHDYYGQFFPYAVNDPYGTRVLPENLGNYEPEAANQHPPRLAADVVDAARANLVGTHATASFFFHPYYPLSELKAIVTGIKGLGYTFVPAGQLK</sequence>
<accession>A0A448KF45</accession>
<dbReference type="KEGG" id="asla:NCTC11923_02181"/>
<protein>
    <submittedName>
        <fullName evidence="3">Uncharacterized protein conserved in bacteria</fullName>
    </submittedName>
</protein>
<dbReference type="STRING" id="1278298.GCA_000428685_01281"/>
<dbReference type="AlphaFoldDB" id="A0A448KF45"/>